<dbReference type="InterPro" id="IPR036908">
    <property type="entry name" value="RlpA-like_sf"/>
</dbReference>
<evidence type="ECO:0000256" key="1">
    <source>
        <dbReference type="ARBA" id="ARBA00022729"/>
    </source>
</evidence>
<dbReference type="RefSeq" id="WP_201632969.1">
    <property type="nucleotide sequence ID" value="NZ_JAEQNB010000002.1"/>
</dbReference>
<keyword evidence="6" id="KW-1185">Reference proteome</keyword>
<name>A0ABS1J9Y2_9BACL</name>
<dbReference type="Gene3D" id="3.10.350.10">
    <property type="entry name" value="LysM domain"/>
    <property type="match status" value="2"/>
</dbReference>
<evidence type="ECO:0000313" key="6">
    <source>
        <dbReference type="Proteomes" id="UP000602284"/>
    </source>
</evidence>
<proteinExistence type="predicted"/>
<feature type="region of interest" description="Disordered" evidence="2">
    <location>
        <begin position="139"/>
        <end position="163"/>
    </location>
</feature>
<sequence>MMNMKKNWKHLLVGTLMMAGALTLINTKAEAAAITVQPGQTLSELAKVNGTTVAAVKFTNNLKSDVVLAGQTLNMPFPYKVGNGDYMSYLAKRYNTTIADIKRVNHLDRENLFIGEVITIPVGKNTNITPVVKAIETSPAPAKGAEHAATPAPARAEAKAPTPVRTTPVLAPVKQPAAPTVAGKEYSKTVDVAATAYGPGNIMWQWGGKTKMGTQVREGVISVDPNVIPLGSKVWVTGYNSPLLPAGGFFATAEDTGGAIKGNRIDIYIDANHTQLIQFGKQNIQLYILK</sequence>
<evidence type="ECO:0000259" key="4">
    <source>
        <dbReference type="PROSITE" id="PS51782"/>
    </source>
</evidence>
<dbReference type="PROSITE" id="PS51782">
    <property type="entry name" value="LYSM"/>
    <property type="match status" value="2"/>
</dbReference>
<dbReference type="CDD" id="cd14667">
    <property type="entry name" value="3D_containing_proteins"/>
    <property type="match status" value="1"/>
</dbReference>
<gene>
    <name evidence="5" type="ORF">JJB07_07265</name>
</gene>
<accession>A0ABS1J9Y2</accession>
<dbReference type="InterPro" id="IPR051933">
    <property type="entry name" value="Resuscitation_pf_RpfB"/>
</dbReference>
<feature type="domain" description="LysM" evidence="4">
    <location>
        <begin position="77"/>
        <end position="120"/>
    </location>
</feature>
<evidence type="ECO:0000256" key="3">
    <source>
        <dbReference type="SAM" id="SignalP"/>
    </source>
</evidence>
<dbReference type="Pfam" id="PF06725">
    <property type="entry name" value="3D"/>
    <property type="match status" value="1"/>
</dbReference>
<organism evidence="5 6">
    <name type="scientific">Tumebacillus amylolyticus</name>
    <dbReference type="NCBI Taxonomy" id="2801339"/>
    <lineage>
        <taxon>Bacteria</taxon>
        <taxon>Bacillati</taxon>
        <taxon>Bacillota</taxon>
        <taxon>Bacilli</taxon>
        <taxon>Bacillales</taxon>
        <taxon>Alicyclobacillaceae</taxon>
        <taxon>Tumebacillus</taxon>
    </lineage>
</organism>
<dbReference type="InterPro" id="IPR036779">
    <property type="entry name" value="LysM_dom_sf"/>
</dbReference>
<dbReference type="EMBL" id="JAEQNB010000002">
    <property type="protein sequence ID" value="MBL0386443.1"/>
    <property type="molecule type" value="Genomic_DNA"/>
</dbReference>
<keyword evidence="1 3" id="KW-0732">Signal</keyword>
<protein>
    <submittedName>
        <fullName evidence="5">LysM peptidoglycan-binding domain-containing protein</fullName>
    </submittedName>
</protein>
<dbReference type="InterPro" id="IPR018392">
    <property type="entry name" value="LysM"/>
</dbReference>
<dbReference type="PANTHER" id="PTHR39160:SF4">
    <property type="entry name" value="RESUSCITATION-PROMOTING FACTOR RPFB"/>
    <property type="match status" value="1"/>
</dbReference>
<dbReference type="Pfam" id="PF01476">
    <property type="entry name" value="LysM"/>
    <property type="match status" value="2"/>
</dbReference>
<reference evidence="5 6" key="1">
    <citation type="submission" date="2021-01" db="EMBL/GenBank/DDBJ databases">
        <title>Tumebacillus sp. strain ITR2 16S ribosomal RNA gene Genome sequencing and assembly.</title>
        <authorList>
            <person name="Kang M."/>
        </authorList>
    </citation>
    <scope>NUCLEOTIDE SEQUENCE [LARGE SCALE GENOMIC DNA]</scope>
    <source>
        <strain evidence="5 6">ITR2</strain>
    </source>
</reference>
<dbReference type="Gene3D" id="2.40.40.10">
    <property type="entry name" value="RlpA-like domain"/>
    <property type="match status" value="1"/>
</dbReference>
<comment type="caution">
    <text evidence="5">The sequence shown here is derived from an EMBL/GenBank/DDBJ whole genome shotgun (WGS) entry which is preliminary data.</text>
</comment>
<dbReference type="SMART" id="SM00257">
    <property type="entry name" value="LysM"/>
    <property type="match status" value="2"/>
</dbReference>
<evidence type="ECO:0000313" key="5">
    <source>
        <dbReference type="EMBL" id="MBL0386443.1"/>
    </source>
</evidence>
<feature type="domain" description="LysM" evidence="4">
    <location>
        <begin position="32"/>
        <end position="75"/>
    </location>
</feature>
<evidence type="ECO:0000256" key="2">
    <source>
        <dbReference type="SAM" id="MobiDB-lite"/>
    </source>
</evidence>
<dbReference type="Proteomes" id="UP000602284">
    <property type="component" value="Unassembled WGS sequence"/>
</dbReference>
<dbReference type="PANTHER" id="PTHR39160">
    <property type="entry name" value="CELL WALL-BINDING PROTEIN YOCH"/>
    <property type="match status" value="1"/>
</dbReference>
<dbReference type="SUPFAM" id="SSF50685">
    <property type="entry name" value="Barwin-like endoglucanases"/>
    <property type="match status" value="1"/>
</dbReference>
<dbReference type="CDD" id="cd00118">
    <property type="entry name" value="LysM"/>
    <property type="match status" value="2"/>
</dbReference>
<dbReference type="InterPro" id="IPR010611">
    <property type="entry name" value="3D_dom"/>
</dbReference>
<dbReference type="SUPFAM" id="SSF54106">
    <property type="entry name" value="LysM domain"/>
    <property type="match status" value="2"/>
</dbReference>
<dbReference type="InterPro" id="IPR059180">
    <property type="entry name" value="3D_YorM"/>
</dbReference>
<feature type="signal peptide" evidence="3">
    <location>
        <begin position="1"/>
        <end position="31"/>
    </location>
</feature>
<feature type="chain" id="PRO_5046267435" evidence="3">
    <location>
        <begin position="32"/>
        <end position="290"/>
    </location>
</feature>